<keyword evidence="21" id="KW-1185">Reference proteome</keyword>
<dbReference type="InterPro" id="IPR045864">
    <property type="entry name" value="aa-tRNA-synth_II/BPL/LPL"/>
</dbReference>
<evidence type="ECO:0000259" key="19">
    <source>
        <dbReference type="PROSITE" id="PS51483"/>
    </source>
</evidence>
<dbReference type="PROSITE" id="PS51447">
    <property type="entry name" value="FDX_ACB"/>
    <property type="match status" value="1"/>
</dbReference>
<evidence type="ECO:0000256" key="6">
    <source>
        <dbReference type="ARBA" id="ARBA00022598"/>
    </source>
</evidence>
<dbReference type="AlphaFoldDB" id="A0A5M6CMX1"/>
<keyword evidence="9 15" id="KW-0067">ATP-binding</keyword>
<dbReference type="FunFam" id="3.50.40.10:FF:000001">
    <property type="entry name" value="Phenylalanine--tRNA ligase beta subunit"/>
    <property type="match status" value="1"/>
</dbReference>
<feature type="domain" description="B5" evidence="19">
    <location>
        <begin position="415"/>
        <end position="491"/>
    </location>
</feature>
<proteinExistence type="inferred from homology"/>
<dbReference type="InterPro" id="IPR005147">
    <property type="entry name" value="tRNA_synthase_B5-dom"/>
</dbReference>
<feature type="binding site" evidence="15">
    <location>
        <position position="479"/>
    </location>
    <ligand>
        <name>Mg(2+)</name>
        <dbReference type="ChEBI" id="CHEBI:18420"/>
        <note>shared with alpha subunit</note>
    </ligand>
</feature>
<keyword evidence="11 16" id="KW-0694">RNA-binding</keyword>
<dbReference type="SUPFAM" id="SSF46955">
    <property type="entry name" value="Putative DNA-binding domain"/>
    <property type="match status" value="1"/>
</dbReference>
<protein>
    <recommendedName>
        <fullName evidence="15">Phenylalanine--tRNA ligase beta subunit</fullName>
        <ecNumber evidence="15">6.1.1.20</ecNumber>
    </recommendedName>
    <alternativeName>
        <fullName evidence="15">Phenylalanyl-tRNA synthetase beta subunit</fullName>
        <shortName evidence="15">PheRS</shortName>
    </alternativeName>
</protein>
<evidence type="ECO:0000256" key="3">
    <source>
        <dbReference type="ARBA" id="ARBA00011209"/>
    </source>
</evidence>
<feature type="binding site" evidence="15">
    <location>
        <position position="469"/>
    </location>
    <ligand>
        <name>Mg(2+)</name>
        <dbReference type="ChEBI" id="CHEBI:18420"/>
        <note>shared with alpha subunit</note>
    </ligand>
</feature>
<dbReference type="InterPro" id="IPR009061">
    <property type="entry name" value="DNA-bd_dom_put_sf"/>
</dbReference>
<dbReference type="InterPro" id="IPR020825">
    <property type="entry name" value="Phe-tRNA_synthase-like_B3/B4"/>
</dbReference>
<evidence type="ECO:0000256" key="12">
    <source>
        <dbReference type="ARBA" id="ARBA00022917"/>
    </source>
</evidence>
<keyword evidence="12 15" id="KW-0648">Protein biosynthesis</keyword>
<feature type="binding site" evidence="15">
    <location>
        <position position="475"/>
    </location>
    <ligand>
        <name>Mg(2+)</name>
        <dbReference type="ChEBI" id="CHEBI:18420"/>
        <note>shared with alpha subunit</note>
    </ligand>
</feature>
<evidence type="ECO:0000256" key="10">
    <source>
        <dbReference type="ARBA" id="ARBA00022842"/>
    </source>
</evidence>
<feature type="domain" description="TRNA-binding" evidence="17">
    <location>
        <begin position="42"/>
        <end position="155"/>
    </location>
</feature>
<comment type="cofactor">
    <cofactor evidence="15">
        <name>Mg(2+)</name>
        <dbReference type="ChEBI" id="CHEBI:18420"/>
    </cofactor>
    <text evidence="15">Binds 2 magnesium ions per tetramer.</text>
</comment>
<dbReference type="GO" id="GO:0000049">
    <property type="term" value="F:tRNA binding"/>
    <property type="evidence" value="ECO:0007669"/>
    <property type="project" value="UniProtKB-UniRule"/>
</dbReference>
<dbReference type="SUPFAM" id="SSF54991">
    <property type="entry name" value="Anticodon-binding domain of PheRS"/>
    <property type="match status" value="1"/>
</dbReference>
<dbReference type="GO" id="GO:0004826">
    <property type="term" value="F:phenylalanine-tRNA ligase activity"/>
    <property type="evidence" value="ECO:0007669"/>
    <property type="project" value="UniProtKB-UniRule"/>
</dbReference>
<dbReference type="RefSeq" id="WP_150031145.1">
    <property type="nucleotide sequence ID" value="NZ_VWSH01000001.1"/>
</dbReference>
<dbReference type="SMART" id="SM00874">
    <property type="entry name" value="B5"/>
    <property type="match status" value="1"/>
</dbReference>
<evidence type="ECO:0000256" key="7">
    <source>
        <dbReference type="ARBA" id="ARBA00022723"/>
    </source>
</evidence>
<comment type="catalytic activity">
    <reaction evidence="14 15">
        <text>tRNA(Phe) + L-phenylalanine + ATP = L-phenylalanyl-tRNA(Phe) + AMP + diphosphate + H(+)</text>
        <dbReference type="Rhea" id="RHEA:19413"/>
        <dbReference type="Rhea" id="RHEA-COMP:9668"/>
        <dbReference type="Rhea" id="RHEA-COMP:9699"/>
        <dbReference type="ChEBI" id="CHEBI:15378"/>
        <dbReference type="ChEBI" id="CHEBI:30616"/>
        <dbReference type="ChEBI" id="CHEBI:33019"/>
        <dbReference type="ChEBI" id="CHEBI:58095"/>
        <dbReference type="ChEBI" id="CHEBI:78442"/>
        <dbReference type="ChEBI" id="CHEBI:78531"/>
        <dbReference type="ChEBI" id="CHEBI:456215"/>
        <dbReference type="EC" id="6.1.1.20"/>
    </reaction>
</comment>
<dbReference type="InterPro" id="IPR005146">
    <property type="entry name" value="B3/B4_tRNA-bd"/>
</dbReference>
<evidence type="ECO:0000256" key="14">
    <source>
        <dbReference type="ARBA" id="ARBA00049255"/>
    </source>
</evidence>
<name>A0A5M6CMX1_9BACT</name>
<gene>
    <name evidence="15" type="primary">pheT</name>
    <name evidence="20" type="ORF">F0919_02550</name>
</gene>
<dbReference type="Gene3D" id="3.30.56.10">
    <property type="match status" value="2"/>
</dbReference>
<comment type="subcellular location">
    <subcellularLocation>
        <location evidence="1 15">Cytoplasm</location>
    </subcellularLocation>
</comment>
<evidence type="ECO:0000256" key="4">
    <source>
        <dbReference type="ARBA" id="ARBA00022490"/>
    </source>
</evidence>
<dbReference type="PROSITE" id="PS50886">
    <property type="entry name" value="TRBD"/>
    <property type="match status" value="1"/>
</dbReference>
<dbReference type="Pfam" id="PF03147">
    <property type="entry name" value="FDX-ACB"/>
    <property type="match status" value="1"/>
</dbReference>
<evidence type="ECO:0000259" key="17">
    <source>
        <dbReference type="PROSITE" id="PS50886"/>
    </source>
</evidence>
<feature type="domain" description="FDX-ACB" evidence="18">
    <location>
        <begin position="707"/>
        <end position="800"/>
    </location>
</feature>
<dbReference type="Pfam" id="PF03483">
    <property type="entry name" value="B3_4"/>
    <property type="match status" value="1"/>
</dbReference>
<evidence type="ECO:0000256" key="2">
    <source>
        <dbReference type="ARBA" id="ARBA00008653"/>
    </source>
</evidence>
<evidence type="ECO:0000256" key="8">
    <source>
        <dbReference type="ARBA" id="ARBA00022741"/>
    </source>
</evidence>
<dbReference type="Gene3D" id="3.30.70.380">
    <property type="entry name" value="Ferrodoxin-fold anticodon-binding domain"/>
    <property type="match status" value="1"/>
</dbReference>
<dbReference type="GO" id="GO:0006432">
    <property type="term" value="P:phenylalanyl-tRNA aminoacylation"/>
    <property type="evidence" value="ECO:0007669"/>
    <property type="project" value="UniProtKB-UniRule"/>
</dbReference>
<comment type="caution">
    <text evidence="20">The sequence shown here is derived from an EMBL/GenBank/DDBJ whole genome shotgun (WGS) entry which is preliminary data.</text>
</comment>
<dbReference type="Gene3D" id="3.30.930.10">
    <property type="entry name" value="Bira Bifunctional Protein, Domain 2"/>
    <property type="match status" value="1"/>
</dbReference>
<keyword evidence="10 15" id="KW-0460">Magnesium</keyword>
<dbReference type="NCBIfam" id="NF045760">
    <property type="entry name" value="YtpR"/>
    <property type="match status" value="1"/>
</dbReference>
<evidence type="ECO:0000256" key="11">
    <source>
        <dbReference type="ARBA" id="ARBA00022884"/>
    </source>
</evidence>
<organism evidence="20 21">
    <name type="scientific">Taibaiella lutea</name>
    <dbReference type="NCBI Taxonomy" id="2608001"/>
    <lineage>
        <taxon>Bacteria</taxon>
        <taxon>Pseudomonadati</taxon>
        <taxon>Bacteroidota</taxon>
        <taxon>Chitinophagia</taxon>
        <taxon>Chitinophagales</taxon>
        <taxon>Chitinophagaceae</taxon>
        <taxon>Taibaiella</taxon>
    </lineage>
</organism>
<keyword evidence="4 15" id="KW-0963">Cytoplasm</keyword>
<dbReference type="InterPro" id="IPR005121">
    <property type="entry name" value="Fdx_antiC-bd"/>
</dbReference>
<dbReference type="Pfam" id="PF01588">
    <property type="entry name" value="tRNA_bind"/>
    <property type="match status" value="1"/>
</dbReference>
<evidence type="ECO:0000256" key="15">
    <source>
        <dbReference type="HAMAP-Rule" id="MF_00283"/>
    </source>
</evidence>
<evidence type="ECO:0000256" key="9">
    <source>
        <dbReference type="ARBA" id="ARBA00022840"/>
    </source>
</evidence>
<dbReference type="CDD" id="cd02796">
    <property type="entry name" value="tRNA_bind_bactPheRS"/>
    <property type="match status" value="1"/>
</dbReference>
<evidence type="ECO:0000256" key="5">
    <source>
        <dbReference type="ARBA" id="ARBA00022555"/>
    </source>
</evidence>
<dbReference type="GO" id="GO:0005524">
    <property type="term" value="F:ATP binding"/>
    <property type="evidence" value="ECO:0007669"/>
    <property type="project" value="UniProtKB-UniRule"/>
</dbReference>
<keyword evidence="8 15" id="KW-0547">Nucleotide-binding</keyword>
<dbReference type="InterPro" id="IPR002547">
    <property type="entry name" value="tRNA-bd_dom"/>
</dbReference>
<dbReference type="Pfam" id="PF03484">
    <property type="entry name" value="B5"/>
    <property type="match status" value="1"/>
</dbReference>
<keyword evidence="7 15" id="KW-0479">Metal-binding</keyword>
<evidence type="ECO:0000256" key="13">
    <source>
        <dbReference type="ARBA" id="ARBA00023146"/>
    </source>
</evidence>
<dbReference type="SUPFAM" id="SSF50249">
    <property type="entry name" value="Nucleic acid-binding proteins"/>
    <property type="match status" value="1"/>
</dbReference>
<dbReference type="EMBL" id="VWSH01000001">
    <property type="protein sequence ID" value="KAA5536568.1"/>
    <property type="molecule type" value="Genomic_DNA"/>
</dbReference>
<dbReference type="PROSITE" id="PS51483">
    <property type="entry name" value="B5"/>
    <property type="match status" value="1"/>
</dbReference>
<evidence type="ECO:0000256" key="1">
    <source>
        <dbReference type="ARBA" id="ARBA00004496"/>
    </source>
</evidence>
<evidence type="ECO:0000313" key="20">
    <source>
        <dbReference type="EMBL" id="KAA5536568.1"/>
    </source>
</evidence>
<dbReference type="SUPFAM" id="SSF55681">
    <property type="entry name" value="Class II aaRS and biotin synthetases"/>
    <property type="match status" value="1"/>
</dbReference>
<evidence type="ECO:0000313" key="21">
    <source>
        <dbReference type="Proteomes" id="UP000323632"/>
    </source>
</evidence>
<feature type="binding site" evidence="15">
    <location>
        <position position="478"/>
    </location>
    <ligand>
        <name>Mg(2+)</name>
        <dbReference type="ChEBI" id="CHEBI:18420"/>
        <note>shared with alpha subunit</note>
    </ligand>
</feature>
<dbReference type="FunFam" id="2.40.50.140:FF:000045">
    <property type="entry name" value="Phenylalanine--tRNA ligase beta subunit"/>
    <property type="match status" value="1"/>
</dbReference>
<comment type="similarity">
    <text evidence="2 15">Belongs to the phenylalanyl-tRNA synthetase beta subunit family. Type 1 subfamily.</text>
</comment>
<dbReference type="NCBIfam" id="TIGR00472">
    <property type="entry name" value="pheT_bact"/>
    <property type="match status" value="1"/>
</dbReference>
<dbReference type="Gene3D" id="3.50.40.10">
    <property type="entry name" value="Phenylalanyl-trna Synthetase, Chain B, domain 3"/>
    <property type="match status" value="1"/>
</dbReference>
<reference evidence="20 21" key="1">
    <citation type="submission" date="2019-09" db="EMBL/GenBank/DDBJ databases">
        <title>Genome sequence and assembly of Taibaiella sp.</title>
        <authorList>
            <person name="Chhetri G."/>
        </authorList>
    </citation>
    <scope>NUCLEOTIDE SEQUENCE [LARGE SCALE GENOMIC DNA]</scope>
    <source>
        <strain evidence="20 21">KVB11</strain>
    </source>
</reference>
<dbReference type="GO" id="GO:0009328">
    <property type="term" value="C:phenylalanine-tRNA ligase complex"/>
    <property type="evidence" value="ECO:0007669"/>
    <property type="project" value="TreeGrafter"/>
</dbReference>
<dbReference type="PANTHER" id="PTHR10947:SF0">
    <property type="entry name" value="PHENYLALANINE--TRNA LIGASE BETA SUBUNIT"/>
    <property type="match status" value="1"/>
</dbReference>
<evidence type="ECO:0000256" key="16">
    <source>
        <dbReference type="PROSITE-ProRule" id="PRU00209"/>
    </source>
</evidence>
<dbReference type="InterPro" id="IPR004532">
    <property type="entry name" value="Phe-tRNA-ligase_IIc_bsu_bact"/>
</dbReference>
<dbReference type="Proteomes" id="UP000323632">
    <property type="component" value="Unassembled WGS sequence"/>
</dbReference>
<dbReference type="InterPro" id="IPR012340">
    <property type="entry name" value="NA-bd_OB-fold"/>
</dbReference>
<dbReference type="HAMAP" id="MF_00283">
    <property type="entry name" value="Phe_tRNA_synth_beta1"/>
    <property type="match status" value="1"/>
</dbReference>
<keyword evidence="6 15" id="KW-0436">Ligase</keyword>
<keyword evidence="13 15" id="KW-0030">Aminoacyl-tRNA synthetase</keyword>
<dbReference type="Gene3D" id="2.40.50.140">
    <property type="entry name" value="Nucleic acid-binding proteins"/>
    <property type="match status" value="1"/>
</dbReference>
<keyword evidence="5 16" id="KW-0820">tRNA-binding</keyword>
<dbReference type="Pfam" id="PF17759">
    <property type="entry name" value="tRNA_synthFbeta"/>
    <property type="match status" value="1"/>
</dbReference>
<dbReference type="InterPro" id="IPR036690">
    <property type="entry name" value="Fdx_antiC-bd_sf"/>
</dbReference>
<dbReference type="InterPro" id="IPR033714">
    <property type="entry name" value="tRNA_bind_bactPheRS"/>
</dbReference>
<dbReference type="InterPro" id="IPR045060">
    <property type="entry name" value="Phe-tRNA-ligase_IIc_bsu"/>
</dbReference>
<dbReference type="InterPro" id="IPR041616">
    <property type="entry name" value="PheRS_beta_core"/>
</dbReference>
<sequence>MQIAYNWLLDYLPKPVPVEDLSKILTSIGLEVEGVEKSEAVPGGLEGLVIGQVITCQPHPDADKLKVTTVNVGGSENLPIVCGAPNVAAGQKVVVATVGTTVHPTKGDAFKIKKAKIRGEVSEGMICAEDEIGLGESHDGIMILPEDAVIGMLAKDYFNIGASDFTLHIGLTPNRSDGNSHIGVARDVCAYQTHHLKEDWKVKYPETKHLAATDKLPVDIHITATEACPRYAGLTIANVKITASPEWLVQRLQTIGVRSINNVVDITNYVLHEYGQPLHAFDYDKISGHKINVRFAHQDEKFISLDDKERVLRSEDLMICDAEKGMCMAGVFGGTGSGITEQTRNIFLESAYFTPKVIRRTSMHHGLRTDAATHFEKGVDIEMVIPALKRAAALICEIAGGNIASDIQDIYPAALPVTAIKVQYDYINKLCGKEYKIADVNSILVSLGFEIIDQRNDFIEVKVPSDKPDVKQGADIVEEILRIDGLDNVVIPSRLNISLHRRPAPASRKWKEQIAAFLSNAGLQEIVTNSITNSKYYPEEMPMVRMINSLSSELDVMRPEMLESGLEVVSYNVNRKAQDLKLYEFGNIYRTSGVHKYNQSSKLSIWITGNKDGQHWQHAAEAADIYYLKGLVAQVFELCGIKKIQEQEVEDGIEWKRGKQFIAKAFSVDAKKLKSFDIKQPVFYAEIDVQSLTDAAEGVKVKYMELPKYPAMRRDLALILDKAVPYAKVAGIAQSQKWEALKNFELFDVFESEKIGNDKKSLALSFTFQLNDRTLTDEEVDGMMKQLISTYRNDLQALIRE</sequence>
<dbReference type="GO" id="GO:0000287">
    <property type="term" value="F:magnesium ion binding"/>
    <property type="evidence" value="ECO:0007669"/>
    <property type="project" value="UniProtKB-UniRule"/>
</dbReference>
<evidence type="ECO:0000259" key="18">
    <source>
        <dbReference type="PROSITE" id="PS51447"/>
    </source>
</evidence>
<dbReference type="SUPFAM" id="SSF56037">
    <property type="entry name" value="PheT/TilS domain"/>
    <property type="match status" value="1"/>
</dbReference>
<dbReference type="FunFam" id="3.30.70.380:FF:000001">
    <property type="entry name" value="Phenylalanine--tRNA ligase beta subunit"/>
    <property type="match status" value="1"/>
</dbReference>
<comment type="subunit">
    <text evidence="3 15">Tetramer of two alpha and two beta subunits.</text>
</comment>
<dbReference type="SMART" id="SM00896">
    <property type="entry name" value="FDX-ACB"/>
    <property type="match status" value="1"/>
</dbReference>
<dbReference type="SMART" id="SM00873">
    <property type="entry name" value="B3_4"/>
    <property type="match status" value="1"/>
</dbReference>
<dbReference type="PANTHER" id="PTHR10947">
    <property type="entry name" value="PHENYLALANYL-TRNA SYNTHETASE BETA CHAIN AND LEUCINE-RICH REPEAT-CONTAINING PROTEIN 47"/>
    <property type="match status" value="1"/>
</dbReference>
<accession>A0A5M6CMX1</accession>
<dbReference type="EC" id="6.1.1.20" evidence="15"/>